<reference evidence="1 2" key="1">
    <citation type="submission" date="2018-08" db="EMBL/GenBank/DDBJ databases">
        <title>Recombination of ecologically and evolutionarily significant loci maintains genetic cohesion in the Pseudomonas syringae species complex.</title>
        <authorList>
            <person name="Dillon M."/>
            <person name="Thakur S."/>
            <person name="Almeida R.N.D."/>
            <person name="Weir B.S."/>
            <person name="Guttman D.S."/>
        </authorList>
    </citation>
    <scope>NUCLEOTIDE SEQUENCE [LARGE SCALE GENOMIC DNA]</scope>
    <source>
        <strain evidence="1 2">ICMP 14479</strain>
    </source>
</reference>
<dbReference type="Proteomes" id="UP000280395">
    <property type="component" value="Unassembled WGS sequence"/>
</dbReference>
<sequence>MKDGYIPLPARVVEKTLTDLGLQGASGLAVK</sequence>
<organism evidence="1 2">
    <name type="scientific">Pseudomonas syringae pv. avii</name>
    <dbReference type="NCBI Taxonomy" id="663959"/>
    <lineage>
        <taxon>Bacteria</taxon>
        <taxon>Pseudomonadati</taxon>
        <taxon>Pseudomonadota</taxon>
        <taxon>Gammaproteobacteria</taxon>
        <taxon>Pseudomonadales</taxon>
        <taxon>Pseudomonadaceae</taxon>
        <taxon>Pseudomonas</taxon>
        <taxon>Pseudomonas syringae</taxon>
    </lineage>
</organism>
<protein>
    <submittedName>
        <fullName evidence="1">Uncharacterized protein</fullName>
    </submittedName>
</protein>
<dbReference type="AlphaFoldDB" id="A0A2K4W1T3"/>
<name>A0A2K4W1T3_PSESX</name>
<gene>
    <name evidence="1" type="ORF">ALP29_200832</name>
</gene>
<accession>A0A2K4W1T3</accession>
<comment type="caution">
    <text evidence="1">The sequence shown here is derived from an EMBL/GenBank/DDBJ whole genome shotgun (WGS) entry which is preliminary data.</text>
</comment>
<evidence type="ECO:0000313" key="2">
    <source>
        <dbReference type="Proteomes" id="UP000280395"/>
    </source>
</evidence>
<proteinExistence type="predicted"/>
<dbReference type="EMBL" id="RBUA01000153">
    <property type="protein sequence ID" value="RMU65325.1"/>
    <property type="molecule type" value="Genomic_DNA"/>
</dbReference>
<evidence type="ECO:0000313" key="1">
    <source>
        <dbReference type="EMBL" id="RMU65325.1"/>
    </source>
</evidence>